<dbReference type="AlphaFoldDB" id="A0A2P2PUN0"/>
<protein>
    <submittedName>
        <fullName evidence="1">Uncharacterized protein</fullName>
    </submittedName>
</protein>
<name>A0A2P2PUN0_RHIMU</name>
<reference evidence="1" key="1">
    <citation type="submission" date="2018-02" db="EMBL/GenBank/DDBJ databases">
        <title>Rhizophora mucronata_Transcriptome.</title>
        <authorList>
            <person name="Meera S.P."/>
            <person name="Sreeshan A."/>
            <person name="Augustine A."/>
        </authorList>
    </citation>
    <scope>NUCLEOTIDE SEQUENCE</scope>
    <source>
        <tissue evidence="1">Leaf</tissue>
    </source>
</reference>
<organism evidence="1">
    <name type="scientific">Rhizophora mucronata</name>
    <name type="common">Asiatic mangrove</name>
    <dbReference type="NCBI Taxonomy" id="61149"/>
    <lineage>
        <taxon>Eukaryota</taxon>
        <taxon>Viridiplantae</taxon>
        <taxon>Streptophyta</taxon>
        <taxon>Embryophyta</taxon>
        <taxon>Tracheophyta</taxon>
        <taxon>Spermatophyta</taxon>
        <taxon>Magnoliopsida</taxon>
        <taxon>eudicotyledons</taxon>
        <taxon>Gunneridae</taxon>
        <taxon>Pentapetalae</taxon>
        <taxon>rosids</taxon>
        <taxon>fabids</taxon>
        <taxon>Malpighiales</taxon>
        <taxon>Rhizophoraceae</taxon>
        <taxon>Rhizophora</taxon>
    </lineage>
</organism>
<evidence type="ECO:0000313" key="1">
    <source>
        <dbReference type="EMBL" id="MBX58462.1"/>
    </source>
</evidence>
<accession>A0A2P2PUN0</accession>
<dbReference type="EMBL" id="GGEC01077978">
    <property type="protein sequence ID" value="MBX58462.1"/>
    <property type="molecule type" value="Transcribed_RNA"/>
</dbReference>
<proteinExistence type="predicted"/>
<sequence>MEWCPLSHVDTSIELFLAELVCDTCLFQ</sequence>